<reference evidence="1" key="1">
    <citation type="submission" date="2023-04" db="EMBL/GenBank/DDBJ databases">
        <authorList>
            <consortium name="ELIXIR-Norway"/>
        </authorList>
    </citation>
    <scope>NUCLEOTIDE SEQUENCE [LARGE SCALE GENOMIC DNA]</scope>
</reference>
<sequence>MAMGHTLEESGARAGLAPETALTRDWQSGSRPHVVSALQKVPLSLGFPERTICVLLASQNCLEGGREPSQRVSATEAILGGHLINPPGFAFKETEAQKKRLGRGCRCQWPSQASVSRGHSTWSTALEKPAGLGQEGPQGKGWCYQGKGMVDAVAGQPRSPQLQCNTLVDIPLTLCHTWGPSLVQEIPCCA</sequence>
<name>A0ABN8ZVP4_RANTA</name>
<proteinExistence type="predicted"/>
<keyword evidence="2" id="KW-1185">Reference proteome</keyword>
<gene>
    <name evidence="1" type="ORF">MRATA1EN1_LOCUS26575</name>
</gene>
<evidence type="ECO:0000313" key="2">
    <source>
        <dbReference type="Proteomes" id="UP001176941"/>
    </source>
</evidence>
<dbReference type="EMBL" id="OX459943">
    <property type="protein sequence ID" value="CAI9177613.1"/>
    <property type="molecule type" value="Genomic_DNA"/>
</dbReference>
<accession>A0ABN8ZVP4</accession>
<evidence type="ECO:0000313" key="1">
    <source>
        <dbReference type="EMBL" id="CAI9177613.1"/>
    </source>
</evidence>
<protein>
    <submittedName>
        <fullName evidence="1">Uncharacterized protein</fullName>
    </submittedName>
</protein>
<organism evidence="1 2">
    <name type="scientific">Rangifer tarandus platyrhynchus</name>
    <name type="common">Svalbard reindeer</name>
    <dbReference type="NCBI Taxonomy" id="3082113"/>
    <lineage>
        <taxon>Eukaryota</taxon>
        <taxon>Metazoa</taxon>
        <taxon>Chordata</taxon>
        <taxon>Craniata</taxon>
        <taxon>Vertebrata</taxon>
        <taxon>Euteleostomi</taxon>
        <taxon>Mammalia</taxon>
        <taxon>Eutheria</taxon>
        <taxon>Laurasiatheria</taxon>
        <taxon>Artiodactyla</taxon>
        <taxon>Ruminantia</taxon>
        <taxon>Pecora</taxon>
        <taxon>Cervidae</taxon>
        <taxon>Odocoileinae</taxon>
        <taxon>Rangifer</taxon>
    </lineage>
</organism>
<dbReference type="Proteomes" id="UP001176941">
    <property type="component" value="Chromosome 7"/>
</dbReference>